<dbReference type="Proteomes" id="UP000708148">
    <property type="component" value="Unassembled WGS sequence"/>
</dbReference>
<evidence type="ECO:0000256" key="6">
    <source>
        <dbReference type="ARBA" id="ARBA00049075"/>
    </source>
</evidence>
<dbReference type="CDD" id="cd02440">
    <property type="entry name" value="AdoMet_MTases"/>
    <property type="match status" value="1"/>
</dbReference>
<comment type="catalytic activity">
    <reaction evidence="6">
        <text>a 5'-end (N(7)-methyl 5'-triphosphoguanosine)-ribonucleoside in snRNA + S-adenosyl-L-methionine = a 5'-end (N(2),N(7)-dimethyl 5'-triphosphoguanosine)-ribonucleoside in snRNA + S-adenosyl-L-homocysteine + H(+)</text>
        <dbReference type="Rhea" id="RHEA:78471"/>
        <dbReference type="Rhea" id="RHEA-COMP:19085"/>
        <dbReference type="Rhea" id="RHEA-COMP:19087"/>
        <dbReference type="ChEBI" id="CHEBI:15378"/>
        <dbReference type="ChEBI" id="CHEBI:57856"/>
        <dbReference type="ChEBI" id="CHEBI:59789"/>
        <dbReference type="ChEBI" id="CHEBI:156461"/>
        <dbReference type="ChEBI" id="CHEBI:172880"/>
    </reaction>
    <physiologicalReaction direction="left-to-right" evidence="6">
        <dbReference type="Rhea" id="RHEA:78472"/>
    </physiologicalReaction>
</comment>
<dbReference type="Gene3D" id="3.40.50.150">
    <property type="entry name" value="Vaccinia Virus protein VP39"/>
    <property type="match status" value="1"/>
</dbReference>
<gene>
    <name evidence="8" type="ORF">OSTQU699_LOCUS1291</name>
</gene>
<evidence type="ECO:0000256" key="4">
    <source>
        <dbReference type="ARBA" id="ARBA00048740"/>
    </source>
</evidence>
<sequence>MDGASGGVGVAGGAVQGPGRPWVSLKSCEAALARQAVPRRLFKYWLQRYCLFSRYDEGVQMDSEGWYSATPEVVAAHQARACRGDLIVDAFTGVGGNAIQFAAAGASVLAFDLSPSRIELARRNAEVYGVAGRIDFICGDFFSAGRGVRADVVFLSPPWGGPSYAGMECVDVGNGRGPLAEMVGRAVRAARKMTDGRGTVVLFLPKNTNLIGLRGMAGHREDVRVEVIVVNGAVKALTVYLEPRR</sequence>
<evidence type="ECO:0000256" key="3">
    <source>
        <dbReference type="ARBA" id="ARBA00047418"/>
    </source>
</evidence>
<comment type="catalytic activity">
    <reaction evidence="3">
        <text>a 5'-end (N(2),N(7)-dimethyl 5'-triphosphoguanosine)-ribonucleoside in snoRNA + S-adenosyl-L-methionine = a 5'-end (N(2),N(2),N(7)-trimethyl 5'-triphosphoguanosine)-ribonucleoside in snoRNA + S-adenosyl-L-homocysteine + H(+)</text>
        <dbReference type="Rhea" id="RHEA:78507"/>
        <dbReference type="Rhea" id="RHEA-COMP:19088"/>
        <dbReference type="Rhea" id="RHEA-COMP:19090"/>
        <dbReference type="ChEBI" id="CHEBI:15378"/>
        <dbReference type="ChEBI" id="CHEBI:57856"/>
        <dbReference type="ChEBI" id="CHEBI:59789"/>
        <dbReference type="ChEBI" id="CHEBI:167623"/>
        <dbReference type="ChEBI" id="CHEBI:172880"/>
    </reaction>
    <physiologicalReaction direction="left-to-right" evidence="3">
        <dbReference type="Rhea" id="RHEA:78508"/>
    </physiologicalReaction>
</comment>
<dbReference type="InterPro" id="IPR029063">
    <property type="entry name" value="SAM-dependent_MTases_sf"/>
</dbReference>
<comment type="caution">
    <text evidence="8">The sequence shown here is derived from an EMBL/GenBank/DDBJ whole genome shotgun (WGS) entry which is preliminary data.</text>
</comment>
<dbReference type="SUPFAM" id="SSF53335">
    <property type="entry name" value="S-adenosyl-L-methionine-dependent methyltransferases"/>
    <property type="match status" value="1"/>
</dbReference>
<dbReference type="PANTHER" id="PTHR14741:SF32">
    <property type="entry name" value="TRIMETHYLGUANOSINE SYNTHASE"/>
    <property type="match status" value="1"/>
</dbReference>
<proteinExistence type="inferred from homology"/>
<evidence type="ECO:0000313" key="9">
    <source>
        <dbReference type="Proteomes" id="UP000708148"/>
    </source>
</evidence>
<dbReference type="PANTHER" id="PTHR14741">
    <property type="entry name" value="S-ADENOSYLMETHIONINE-DEPENDENT METHYLTRANSFERASE RELATED"/>
    <property type="match status" value="1"/>
</dbReference>
<accession>A0A8S1IM32</accession>
<evidence type="ECO:0000313" key="8">
    <source>
        <dbReference type="EMBL" id="CAD7695930.1"/>
    </source>
</evidence>
<dbReference type="GO" id="GO:0005634">
    <property type="term" value="C:nucleus"/>
    <property type="evidence" value="ECO:0007669"/>
    <property type="project" value="TreeGrafter"/>
</dbReference>
<reference evidence="8" key="1">
    <citation type="submission" date="2020-12" db="EMBL/GenBank/DDBJ databases">
        <authorList>
            <person name="Iha C."/>
        </authorList>
    </citation>
    <scope>NUCLEOTIDE SEQUENCE</scope>
</reference>
<comment type="catalytic activity">
    <reaction evidence="5">
        <text>a 5'-end (N(2),N(7)-dimethyl 5'-triphosphoguanosine)-ribonucleoside in snRNA + S-adenosyl-L-methionine = a 5'-end (N(2),N(2),N(7)-trimethyl 5'-triphosphoguanosine)-ribonucleoside in snRNA + S-adenosyl-L-homocysteine + H(+)</text>
        <dbReference type="Rhea" id="RHEA:78479"/>
        <dbReference type="Rhea" id="RHEA-COMP:19087"/>
        <dbReference type="Rhea" id="RHEA-COMP:19089"/>
        <dbReference type="ChEBI" id="CHEBI:15378"/>
        <dbReference type="ChEBI" id="CHEBI:57856"/>
        <dbReference type="ChEBI" id="CHEBI:59789"/>
        <dbReference type="ChEBI" id="CHEBI:167623"/>
        <dbReference type="ChEBI" id="CHEBI:172880"/>
    </reaction>
    <physiologicalReaction direction="left-to-right" evidence="5">
        <dbReference type="Rhea" id="RHEA:78480"/>
    </physiologicalReaction>
</comment>
<dbReference type="InterPro" id="IPR019012">
    <property type="entry name" value="RNA_cap_Gua-N2-MeTrfase"/>
</dbReference>
<dbReference type="GO" id="GO:0071164">
    <property type="term" value="F:RNA cap trimethylguanosine synthase activity"/>
    <property type="evidence" value="ECO:0007669"/>
    <property type="project" value="TreeGrafter"/>
</dbReference>
<dbReference type="EMBL" id="CAJHUC010000408">
    <property type="protein sequence ID" value="CAD7695930.1"/>
    <property type="molecule type" value="Genomic_DNA"/>
</dbReference>
<comment type="catalytic activity">
    <reaction evidence="4">
        <text>a 5'-end (N(7)-methyl 5'-triphosphoguanosine)-ribonucleoside in snoRNA + S-adenosyl-L-methionine = a 5'-end (N(2),N(7)-dimethyl 5'-triphosphoguanosine)-ribonucleoside in snoRNA + S-adenosyl-L-homocysteine + H(+)</text>
        <dbReference type="Rhea" id="RHEA:78475"/>
        <dbReference type="Rhea" id="RHEA-COMP:19086"/>
        <dbReference type="Rhea" id="RHEA-COMP:19088"/>
        <dbReference type="ChEBI" id="CHEBI:15378"/>
        <dbReference type="ChEBI" id="CHEBI:57856"/>
        <dbReference type="ChEBI" id="CHEBI:59789"/>
        <dbReference type="ChEBI" id="CHEBI:156461"/>
        <dbReference type="ChEBI" id="CHEBI:172880"/>
    </reaction>
    <physiologicalReaction direction="left-to-right" evidence="4">
        <dbReference type="Rhea" id="RHEA:78476"/>
    </physiologicalReaction>
</comment>
<name>A0A8S1IM32_9CHLO</name>
<dbReference type="Pfam" id="PF09445">
    <property type="entry name" value="Methyltransf_15"/>
    <property type="match status" value="1"/>
</dbReference>
<comment type="similarity">
    <text evidence="2">Belongs to the methyltransferase superfamily. Trimethylguanosine synthase family.</text>
</comment>
<evidence type="ECO:0000256" key="1">
    <source>
        <dbReference type="ARBA" id="ARBA00018517"/>
    </source>
</evidence>
<organism evidence="8 9">
    <name type="scientific">Ostreobium quekettii</name>
    <dbReference type="NCBI Taxonomy" id="121088"/>
    <lineage>
        <taxon>Eukaryota</taxon>
        <taxon>Viridiplantae</taxon>
        <taxon>Chlorophyta</taxon>
        <taxon>core chlorophytes</taxon>
        <taxon>Ulvophyceae</taxon>
        <taxon>TCBD clade</taxon>
        <taxon>Bryopsidales</taxon>
        <taxon>Ostreobineae</taxon>
        <taxon>Ostreobiaceae</taxon>
        <taxon>Ostreobium</taxon>
    </lineage>
</organism>
<dbReference type="AlphaFoldDB" id="A0A8S1IM32"/>
<protein>
    <recommendedName>
        <fullName evidence="1">Trimethylguanosine synthase</fullName>
    </recommendedName>
    <alternativeName>
        <fullName evidence="7">Cap-specific guanine-N(2) methyltransferase</fullName>
    </alternativeName>
</protein>
<evidence type="ECO:0000256" key="2">
    <source>
        <dbReference type="ARBA" id="ARBA00025783"/>
    </source>
</evidence>
<keyword evidence="9" id="KW-1185">Reference proteome</keyword>
<evidence type="ECO:0000256" key="5">
    <source>
        <dbReference type="ARBA" id="ARBA00048763"/>
    </source>
</evidence>
<evidence type="ECO:0000256" key="7">
    <source>
        <dbReference type="ARBA" id="ARBA00049790"/>
    </source>
</evidence>
<dbReference type="OrthoDB" id="194443at2759"/>